<comment type="caution">
    <text evidence="1">The sequence shown here is derived from an EMBL/GenBank/DDBJ whole genome shotgun (WGS) entry which is preliminary data.</text>
</comment>
<organism evidence="1 2">
    <name type="scientific">Exilibacterium tricleocarpae</name>
    <dbReference type="NCBI Taxonomy" id="2591008"/>
    <lineage>
        <taxon>Bacteria</taxon>
        <taxon>Pseudomonadati</taxon>
        <taxon>Pseudomonadota</taxon>
        <taxon>Gammaproteobacteria</taxon>
        <taxon>Cellvibrionales</taxon>
        <taxon>Cellvibrionaceae</taxon>
        <taxon>Exilibacterium</taxon>
    </lineage>
</organism>
<sequence length="82" mass="8716">MCDNGSRCGNNAFLGGKPTDACAWGVCADADECRGHSDCTSNQYCGDPITGKRKCKSLLAKGQACTKRSQCASGRCQLFRCK</sequence>
<dbReference type="Proteomes" id="UP000319732">
    <property type="component" value="Unassembled WGS sequence"/>
</dbReference>
<dbReference type="AlphaFoldDB" id="A0A545TZV9"/>
<name>A0A545TZV9_9GAMM</name>
<reference evidence="1 2" key="1">
    <citation type="submission" date="2019-06" db="EMBL/GenBank/DDBJ databases">
        <title>Whole genome sequence for Cellvibrionaceae sp. R142.</title>
        <authorList>
            <person name="Wang G."/>
        </authorList>
    </citation>
    <scope>NUCLEOTIDE SEQUENCE [LARGE SCALE GENOMIC DNA]</scope>
    <source>
        <strain evidence="1 2">R142</strain>
    </source>
</reference>
<accession>A0A545TZV9</accession>
<protein>
    <submittedName>
        <fullName evidence="1">Uncharacterized protein</fullName>
    </submittedName>
</protein>
<evidence type="ECO:0000313" key="2">
    <source>
        <dbReference type="Proteomes" id="UP000319732"/>
    </source>
</evidence>
<proteinExistence type="predicted"/>
<dbReference type="RefSeq" id="WP_142903763.1">
    <property type="nucleotide sequence ID" value="NZ_ML660090.1"/>
</dbReference>
<dbReference type="EMBL" id="VHSG01000007">
    <property type="protein sequence ID" value="TQV82747.1"/>
    <property type="molecule type" value="Genomic_DNA"/>
</dbReference>
<dbReference type="OrthoDB" id="2479530at2"/>
<keyword evidence="2" id="KW-1185">Reference proteome</keyword>
<evidence type="ECO:0000313" key="1">
    <source>
        <dbReference type="EMBL" id="TQV82747.1"/>
    </source>
</evidence>
<gene>
    <name evidence="1" type="ORF">FKG94_07875</name>
</gene>